<dbReference type="OMA" id="MDAWNGT"/>
<organism evidence="1 2">
    <name type="scientific">Chlamydomonas reinhardtii</name>
    <name type="common">Chlamydomonas smithii</name>
    <dbReference type="NCBI Taxonomy" id="3055"/>
    <lineage>
        <taxon>Eukaryota</taxon>
        <taxon>Viridiplantae</taxon>
        <taxon>Chlorophyta</taxon>
        <taxon>core chlorophytes</taxon>
        <taxon>Chlorophyceae</taxon>
        <taxon>CS clade</taxon>
        <taxon>Chlamydomonadales</taxon>
        <taxon>Chlamydomonadaceae</taxon>
        <taxon>Chlamydomonas</taxon>
    </lineage>
</organism>
<gene>
    <name evidence="1" type="ORF">CHLRE_03g150450v5</name>
</gene>
<dbReference type="Gramene" id="PNW84592">
    <property type="protein sequence ID" value="PNW84592"/>
    <property type="gene ID" value="CHLRE_03g150450v5"/>
</dbReference>
<dbReference type="PaxDb" id="3055-EDP01461"/>
<name>A8J2P7_CHLRE</name>
<dbReference type="OrthoDB" id="522901at2759"/>
<evidence type="ECO:0000313" key="2">
    <source>
        <dbReference type="Proteomes" id="UP000006906"/>
    </source>
</evidence>
<keyword evidence="2" id="KW-1185">Reference proteome</keyword>
<dbReference type="EMBL" id="CM008964">
    <property type="protein sequence ID" value="PNW84592.1"/>
    <property type="molecule type" value="Genomic_DNA"/>
</dbReference>
<dbReference type="InParanoid" id="A8J2P7"/>
<proteinExistence type="predicted"/>
<dbReference type="AlphaFoldDB" id="A8J2P7"/>
<evidence type="ECO:0000313" key="1">
    <source>
        <dbReference type="EMBL" id="PNW84592.1"/>
    </source>
</evidence>
<dbReference type="KEGG" id="cre:CHLRE_03g150450v5"/>
<sequence length="423" mass="47277">MDITPHLASLPDLPPQSCVFNPAIVHVTGNIYVLFARVYVAKDPAKRCVLGQLDKPPFMDAWNGTLANMLAVVRLKRRNLPTAATPVVRAPMGIKVIGYRYLNETNLEDGRLFKDKAGRVMLYLSMPFGKYGGLRSSINLVYRIFLNCTLAGRPVRCDPSMGPARLLYYTGSRAWDKNWVPWNGTSMMSYVRYGPFGPHSTIDWLSYTQPRPRNRFAAVASEPFFGRFNSTFGRLMHLSGGTPAVLEPGGESYLAVGHVRAHPGCLHPHAIPGLLELLGPKVRANCLHMLKLPAETKESIPFHSFSYTAADGRVYKHYHVDYSFFFYRFSSSPPYPITHISHGVLPPSEGHFGIVFPNGLERLGSDWLIGYGDADQAAKLMLLSAADVEKLLVPLHMMEHLVKEYSVCTLQLQGQDQRLRSEL</sequence>
<accession>A8J2P7</accession>
<protein>
    <submittedName>
        <fullName evidence="1">Uncharacterized protein</fullName>
    </submittedName>
</protein>
<dbReference type="HOGENOM" id="CLU_649512_0_0_1"/>
<reference evidence="1 2" key="1">
    <citation type="journal article" date="2007" name="Science">
        <title>The Chlamydomonas genome reveals the evolution of key animal and plant functions.</title>
        <authorList>
            <person name="Merchant S.S."/>
            <person name="Prochnik S.E."/>
            <person name="Vallon O."/>
            <person name="Harris E.H."/>
            <person name="Karpowicz S.J."/>
            <person name="Witman G.B."/>
            <person name="Terry A."/>
            <person name="Salamov A."/>
            <person name="Fritz-Laylin L.K."/>
            <person name="Marechal-Drouard L."/>
            <person name="Marshall W.F."/>
            <person name="Qu L.H."/>
            <person name="Nelson D.R."/>
            <person name="Sanderfoot A.A."/>
            <person name="Spalding M.H."/>
            <person name="Kapitonov V.V."/>
            <person name="Ren Q."/>
            <person name="Ferris P."/>
            <person name="Lindquist E."/>
            <person name="Shapiro H."/>
            <person name="Lucas S.M."/>
            <person name="Grimwood J."/>
            <person name="Schmutz J."/>
            <person name="Cardol P."/>
            <person name="Cerutti H."/>
            <person name="Chanfreau G."/>
            <person name="Chen C.L."/>
            <person name="Cognat V."/>
            <person name="Croft M.T."/>
            <person name="Dent R."/>
            <person name="Dutcher S."/>
            <person name="Fernandez E."/>
            <person name="Fukuzawa H."/>
            <person name="Gonzalez-Ballester D."/>
            <person name="Gonzalez-Halphen D."/>
            <person name="Hallmann A."/>
            <person name="Hanikenne M."/>
            <person name="Hippler M."/>
            <person name="Inwood W."/>
            <person name="Jabbari K."/>
            <person name="Kalanon M."/>
            <person name="Kuras R."/>
            <person name="Lefebvre P.A."/>
            <person name="Lemaire S.D."/>
            <person name="Lobanov A.V."/>
            <person name="Lohr M."/>
            <person name="Manuell A."/>
            <person name="Meier I."/>
            <person name="Mets L."/>
            <person name="Mittag M."/>
            <person name="Mittelmeier T."/>
            <person name="Moroney J.V."/>
            <person name="Moseley J."/>
            <person name="Napoli C."/>
            <person name="Nedelcu A.M."/>
            <person name="Niyogi K."/>
            <person name="Novoselov S.V."/>
            <person name="Paulsen I.T."/>
            <person name="Pazour G."/>
            <person name="Purton S."/>
            <person name="Ral J.P."/>
            <person name="Riano-Pachon D.M."/>
            <person name="Riekhof W."/>
            <person name="Rymarquis L."/>
            <person name="Schroda M."/>
            <person name="Stern D."/>
            <person name="Umen J."/>
            <person name="Willows R."/>
            <person name="Wilson N."/>
            <person name="Zimmer S.L."/>
            <person name="Allmer J."/>
            <person name="Balk J."/>
            <person name="Bisova K."/>
            <person name="Chen C.J."/>
            <person name="Elias M."/>
            <person name="Gendler K."/>
            <person name="Hauser C."/>
            <person name="Lamb M.R."/>
            <person name="Ledford H."/>
            <person name="Long J.C."/>
            <person name="Minagawa J."/>
            <person name="Page M.D."/>
            <person name="Pan J."/>
            <person name="Pootakham W."/>
            <person name="Roje S."/>
            <person name="Rose A."/>
            <person name="Stahlberg E."/>
            <person name="Terauchi A.M."/>
            <person name="Yang P."/>
            <person name="Ball S."/>
            <person name="Bowler C."/>
            <person name="Dieckmann C.L."/>
            <person name="Gladyshev V.N."/>
            <person name="Green P."/>
            <person name="Jorgensen R."/>
            <person name="Mayfield S."/>
            <person name="Mueller-Roeber B."/>
            <person name="Rajamani S."/>
            <person name="Sayre R.T."/>
            <person name="Brokstein P."/>
            <person name="Dubchak I."/>
            <person name="Goodstein D."/>
            <person name="Hornick L."/>
            <person name="Huang Y.W."/>
            <person name="Jhaveri J."/>
            <person name="Luo Y."/>
            <person name="Martinez D."/>
            <person name="Ngau W.C."/>
            <person name="Otillar B."/>
            <person name="Poliakov A."/>
            <person name="Porter A."/>
            <person name="Szajkowski L."/>
            <person name="Werner G."/>
            <person name="Zhou K."/>
            <person name="Grigoriev I.V."/>
            <person name="Rokhsar D.S."/>
            <person name="Grossman A.R."/>
        </authorList>
    </citation>
    <scope>NUCLEOTIDE SEQUENCE [LARGE SCALE GENOMIC DNA]</scope>
    <source>
        <strain evidence="2">CC-503</strain>
    </source>
</reference>
<dbReference type="GeneID" id="5721152"/>
<dbReference type="RefSeq" id="XP_001695674.1">
    <property type="nucleotide sequence ID" value="XM_001695622.3"/>
</dbReference>
<dbReference type="Proteomes" id="UP000006906">
    <property type="component" value="Chromosome 3"/>
</dbReference>